<keyword evidence="2" id="KW-1185">Reference proteome</keyword>
<dbReference type="Proteomes" id="UP000032180">
    <property type="component" value="Chromosome 4"/>
</dbReference>
<accession>A0A0D9W244</accession>
<dbReference type="AlphaFoldDB" id="A0A0D9W244"/>
<protein>
    <submittedName>
        <fullName evidence="1">Uncharacterized protein</fullName>
    </submittedName>
</protein>
<name>A0A0D9W244_9ORYZ</name>
<proteinExistence type="predicted"/>
<sequence>MSLVPHLLPADLEVEDLDLRVMAGGGGGSSRWRIRGVAAEFDVIAMAALKTRLAWSWQQVRREGRAHFDRTWEGGVLGLDG</sequence>
<dbReference type="HOGENOM" id="CLU_2577314_0_0_1"/>
<evidence type="ECO:0000313" key="1">
    <source>
        <dbReference type="EnsemblPlants" id="LPERR04G01190.1"/>
    </source>
</evidence>
<dbReference type="Gramene" id="LPERR04G01190.1">
    <property type="protein sequence ID" value="LPERR04G01190.1"/>
    <property type="gene ID" value="LPERR04G01190"/>
</dbReference>
<evidence type="ECO:0000313" key="2">
    <source>
        <dbReference type="Proteomes" id="UP000032180"/>
    </source>
</evidence>
<reference evidence="2" key="2">
    <citation type="submission" date="2013-12" db="EMBL/GenBank/DDBJ databases">
        <authorList>
            <person name="Yu Y."/>
            <person name="Lee S."/>
            <person name="de Baynast K."/>
            <person name="Wissotski M."/>
            <person name="Liu L."/>
            <person name="Talag J."/>
            <person name="Goicoechea J."/>
            <person name="Angelova A."/>
            <person name="Jetty R."/>
            <person name="Kudrna D."/>
            <person name="Golser W."/>
            <person name="Rivera L."/>
            <person name="Zhang J."/>
            <person name="Wing R."/>
        </authorList>
    </citation>
    <scope>NUCLEOTIDE SEQUENCE</scope>
</reference>
<dbReference type="EnsemblPlants" id="LPERR04G01190.1">
    <property type="protein sequence ID" value="LPERR04G01190.1"/>
    <property type="gene ID" value="LPERR04G01190"/>
</dbReference>
<reference evidence="1" key="3">
    <citation type="submission" date="2015-04" db="UniProtKB">
        <authorList>
            <consortium name="EnsemblPlants"/>
        </authorList>
    </citation>
    <scope>IDENTIFICATION</scope>
</reference>
<organism evidence="1 2">
    <name type="scientific">Leersia perrieri</name>
    <dbReference type="NCBI Taxonomy" id="77586"/>
    <lineage>
        <taxon>Eukaryota</taxon>
        <taxon>Viridiplantae</taxon>
        <taxon>Streptophyta</taxon>
        <taxon>Embryophyta</taxon>
        <taxon>Tracheophyta</taxon>
        <taxon>Spermatophyta</taxon>
        <taxon>Magnoliopsida</taxon>
        <taxon>Liliopsida</taxon>
        <taxon>Poales</taxon>
        <taxon>Poaceae</taxon>
        <taxon>BOP clade</taxon>
        <taxon>Oryzoideae</taxon>
        <taxon>Oryzeae</taxon>
        <taxon>Oryzinae</taxon>
        <taxon>Leersia</taxon>
    </lineage>
</organism>
<reference evidence="1 2" key="1">
    <citation type="submission" date="2012-08" db="EMBL/GenBank/DDBJ databases">
        <title>Oryza genome evolution.</title>
        <authorList>
            <person name="Wing R.A."/>
        </authorList>
    </citation>
    <scope>NUCLEOTIDE SEQUENCE</scope>
</reference>